<reference evidence="1 2" key="1">
    <citation type="submission" date="2019-02" db="EMBL/GenBank/DDBJ databases">
        <title>Deep-cultivation of Planctomycetes and their phenomic and genomic characterization uncovers novel biology.</title>
        <authorList>
            <person name="Wiegand S."/>
            <person name="Jogler M."/>
            <person name="Boedeker C."/>
            <person name="Pinto D."/>
            <person name="Vollmers J."/>
            <person name="Rivas-Marin E."/>
            <person name="Kohn T."/>
            <person name="Peeters S.H."/>
            <person name="Heuer A."/>
            <person name="Rast P."/>
            <person name="Oberbeckmann S."/>
            <person name="Bunk B."/>
            <person name="Jeske O."/>
            <person name="Meyerdierks A."/>
            <person name="Storesund J.E."/>
            <person name="Kallscheuer N."/>
            <person name="Luecker S."/>
            <person name="Lage O.M."/>
            <person name="Pohl T."/>
            <person name="Merkel B.J."/>
            <person name="Hornburger P."/>
            <person name="Mueller R.-W."/>
            <person name="Bruemmer F."/>
            <person name="Labrenz M."/>
            <person name="Spormann A.M."/>
            <person name="Op den Camp H."/>
            <person name="Overmann J."/>
            <person name="Amann R."/>
            <person name="Jetten M.S.M."/>
            <person name="Mascher T."/>
            <person name="Medema M.H."/>
            <person name="Devos D.P."/>
            <person name="Kaster A.-K."/>
            <person name="Ovreas L."/>
            <person name="Rohde M."/>
            <person name="Galperin M.Y."/>
            <person name="Jogler C."/>
        </authorList>
    </citation>
    <scope>NUCLEOTIDE SEQUENCE [LARGE SCALE GENOMIC DNA]</scope>
    <source>
        <strain evidence="1 2">Pla163</strain>
    </source>
</reference>
<keyword evidence="2" id="KW-1185">Reference proteome</keyword>
<sequence>MFTALALCALAELTQPLAVREDGLVHTPPMGCLAYVEWRAPQDTVATIAGHEVLGPMVGELARQALGENADLEALFAALANEGESTADMLARLGGDGLALWLTFEQFAPVFSLALPAADAEAGAARRIELLHSLERMVEAPGALATPSESIEGVDVWALGDAFFVVGKGANTYVSNSRNALEPLIVERRSVRGRRALERLTETHARRASGSDLFAWVDIGAINALAGLAGGALPTEGPGAILTTLTELPGNPRAQSLLGPGITRLAEGRSWSLRANVDRQSVELQLASDGIATPSALAPTTPAPAPVVMGTGPNTAHAQVYRDFGSMLAQRDTLFAGPELAGIAMTVSQLELFLGGLTLEDDVLPAVSPWMELVGRTLAFADTPRPDLRLPGAAIVLHVGTDGAIGEHLDAAFQGLIAVTNVGRAETGEPPLRMVLGRDGERTWTSARFPTPAEGAPVDAIHNFVPAAALVGEHWILATHEELLIDLMDEIAAEKASDGAAIGTTTGARPVREHLTITGVPLARLAKPQLDALALMASLENGTSREAEREDLEGLVWILERTDADVTIDHAADAVVVSARLHFPLVR</sequence>
<dbReference type="EMBL" id="CP036290">
    <property type="protein sequence ID" value="QDU86103.1"/>
    <property type="molecule type" value="Genomic_DNA"/>
</dbReference>
<evidence type="ECO:0008006" key="3">
    <source>
        <dbReference type="Google" id="ProtNLM"/>
    </source>
</evidence>
<protein>
    <recommendedName>
        <fullName evidence="3">DUF3352 domain-containing protein</fullName>
    </recommendedName>
</protein>
<evidence type="ECO:0000313" key="1">
    <source>
        <dbReference type="EMBL" id="QDU86103.1"/>
    </source>
</evidence>
<proteinExistence type="predicted"/>
<dbReference type="AlphaFoldDB" id="A0A518D3P6"/>
<dbReference type="Proteomes" id="UP000319342">
    <property type="component" value="Chromosome"/>
</dbReference>
<evidence type="ECO:0000313" key="2">
    <source>
        <dbReference type="Proteomes" id="UP000319342"/>
    </source>
</evidence>
<name>A0A518D3P6_9BACT</name>
<gene>
    <name evidence="1" type="ORF">Pla163_32520</name>
</gene>
<organism evidence="1 2">
    <name type="scientific">Rohdeia mirabilis</name>
    <dbReference type="NCBI Taxonomy" id="2528008"/>
    <lineage>
        <taxon>Bacteria</taxon>
        <taxon>Pseudomonadati</taxon>
        <taxon>Planctomycetota</taxon>
        <taxon>Planctomycetia</taxon>
        <taxon>Planctomycetia incertae sedis</taxon>
        <taxon>Rohdeia</taxon>
    </lineage>
</organism>
<accession>A0A518D3P6</accession>
<dbReference type="RefSeq" id="WP_419186020.1">
    <property type="nucleotide sequence ID" value="NZ_CP036290.1"/>
</dbReference>